<protein>
    <submittedName>
        <fullName evidence="1">Uncharacterized protein</fullName>
    </submittedName>
</protein>
<organism evidence="1">
    <name type="scientific">hydrothermal vent metagenome</name>
    <dbReference type="NCBI Taxonomy" id="652676"/>
    <lineage>
        <taxon>unclassified sequences</taxon>
        <taxon>metagenomes</taxon>
        <taxon>ecological metagenomes</taxon>
    </lineage>
</organism>
<gene>
    <name evidence="1" type="ORF">MNBD_GAMMA07-1599</name>
</gene>
<accession>A0A3B0XBD7</accession>
<evidence type="ECO:0000313" key="1">
    <source>
        <dbReference type="EMBL" id="VAW53996.1"/>
    </source>
</evidence>
<sequence>MMWSSKSAHFIDIKDIHLIRKATHYCHPLGDDRFKKEIEREYAVMLGQAKRDRPKKQEN</sequence>
<proteinExistence type="predicted"/>
<dbReference type="AlphaFoldDB" id="A0A3B0XBD7"/>
<dbReference type="EMBL" id="UOFF01000047">
    <property type="protein sequence ID" value="VAW53996.1"/>
    <property type="molecule type" value="Genomic_DNA"/>
</dbReference>
<name>A0A3B0XBD7_9ZZZZ</name>
<reference evidence="1" key="1">
    <citation type="submission" date="2018-06" db="EMBL/GenBank/DDBJ databases">
        <authorList>
            <person name="Zhirakovskaya E."/>
        </authorList>
    </citation>
    <scope>NUCLEOTIDE SEQUENCE</scope>
</reference>